<evidence type="ECO:0000313" key="7">
    <source>
        <dbReference type="Proteomes" id="UP001156870"/>
    </source>
</evidence>
<dbReference type="InterPro" id="IPR009057">
    <property type="entry name" value="Homeodomain-like_sf"/>
</dbReference>
<dbReference type="EMBL" id="BSPD01000020">
    <property type="protein sequence ID" value="GLS24857.1"/>
    <property type="molecule type" value="Genomic_DNA"/>
</dbReference>
<dbReference type="PANTHER" id="PTHR43479">
    <property type="entry name" value="ACREF/ENVCD OPERON REPRESSOR-RELATED"/>
    <property type="match status" value="1"/>
</dbReference>
<dbReference type="InterPro" id="IPR025996">
    <property type="entry name" value="MT1864/Rv1816-like_C"/>
</dbReference>
<dbReference type="AlphaFoldDB" id="A0AA37T4D5"/>
<dbReference type="Proteomes" id="UP001156870">
    <property type="component" value="Unassembled WGS sequence"/>
</dbReference>
<evidence type="ECO:0000256" key="1">
    <source>
        <dbReference type="ARBA" id="ARBA00023015"/>
    </source>
</evidence>
<dbReference type="InterPro" id="IPR001647">
    <property type="entry name" value="HTH_TetR"/>
</dbReference>
<evidence type="ECO:0000313" key="6">
    <source>
        <dbReference type="EMBL" id="GLS24857.1"/>
    </source>
</evidence>
<evidence type="ECO:0000256" key="4">
    <source>
        <dbReference type="PROSITE-ProRule" id="PRU00335"/>
    </source>
</evidence>
<dbReference type="SUPFAM" id="SSF48498">
    <property type="entry name" value="Tetracyclin repressor-like, C-terminal domain"/>
    <property type="match status" value="1"/>
</dbReference>
<proteinExistence type="predicted"/>
<feature type="DNA-binding region" description="H-T-H motif" evidence="4">
    <location>
        <begin position="35"/>
        <end position="54"/>
    </location>
</feature>
<sequence>MARKALTPEQIEAYRKKLCETAYALYLEKGYEAVSMRALGTRMGSSAMMAYSYFESKDDVFATIRAGLFQRLGESLSESLEQAQSSQESGLQALFVEYAQFAQREPKAYQLLYLINQPGWVQHPATVLAHTKVKTLLLEQTKKEQHNLVIQGEAEVVAHILWASLHGLITLELSGQLHHGHAFKELLPAMHKNFFKQV</sequence>
<feature type="domain" description="HTH tetR-type" evidence="5">
    <location>
        <begin position="12"/>
        <end position="72"/>
    </location>
</feature>
<evidence type="ECO:0000256" key="2">
    <source>
        <dbReference type="ARBA" id="ARBA00023125"/>
    </source>
</evidence>
<keyword evidence="7" id="KW-1185">Reference proteome</keyword>
<keyword evidence="1" id="KW-0805">Transcription regulation</keyword>
<dbReference type="Gene3D" id="1.10.357.10">
    <property type="entry name" value="Tetracycline Repressor, domain 2"/>
    <property type="match status" value="1"/>
</dbReference>
<dbReference type="Pfam" id="PF00440">
    <property type="entry name" value="TetR_N"/>
    <property type="match status" value="1"/>
</dbReference>
<dbReference type="PANTHER" id="PTHR43479:SF11">
    <property type="entry name" value="ACREF_ENVCD OPERON REPRESSOR-RELATED"/>
    <property type="match status" value="1"/>
</dbReference>
<dbReference type="InterPro" id="IPR036271">
    <property type="entry name" value="Tet_transcr_reg_TetR-rel_C_sf"/>
</dbReference>
<gene>
    <name evidence="6" type="ORF">GCM10007877_05710</name>
</gene>
<keyword evidence="3" id="KW-0804">Transcription</keyword>
<organism evidence="6 7">
    <name type="scientific">Marinibactrum halimedae</name>
    <dbReference type="NCBI Taxonomy" id="1444977"/>
    <lineage>
        <taxon>Bacteria</taxon>
        <taxon>Pseudomonadati</taxon>
        <taxon>Pseudomonadota</taxon>
        <taxon>Gammaproteobacteria</taxon>
        <taxon>Cellvibrionales</taxon>
        <taxon>Cellvibrionaceae</taxon>
        <taxon>Marinibactrum</taxon>
    </lineage>
</organism>
<evidence type="ECO:0000259" key="5">
    <source>
        <dbReference type="PROSITE" id="PS50977"/>
    </source>
</evidence>
<reference evidence="6 7" key="1">
    <citation type="journal article" date="2014" name="Int. J. Syst. Evol. Microbiol.">
        <title>Complete genome sequence of Corynebacterium casei LMG S-19264T (=DSM 44701T), isolated from a smear-ripened cheese.</title>
        <authorList>
            <consortium name="US DOE Joint Genome Institute (JGI-PGF)"/>
            <person name="Walter F."/>
            <person name="Albersmeier A."/>
            <person name="Kalinowski J."/>
            <person name="Ruckert C."/>
        </authorList>
    </citation>
    <scope>NUCLEOTIDE SEQUENCE [LARGE SCALE GENOMIC DNA]</scope>
    <source>
        <strain evidence="6 7">NBRC 110095</strain>
    </source>
</reference>
<dbReference type="GO" id="GO:0003677">
    <property type="term" value="F:DNA binding"/>
    <property type="evidence" value="ECO:0007669"/>
    <property type="project" value="UniProtKB-UniRule"/>
</dbReference>
<dbReference type="PROSITE" id="PS50977">
    <property type="entry name" value="HTH_TETR_2"/>
    <property type="match status" value="1"/>
</dbReference>
<comment type="caution">
    <text evidence="6">The sequence shown here is derived from an EMBL/GenBank/DDBJ whole genome shotgun (WGS) entry which is preliminary data.</text>
</comment>
<dbReference type="RefSeq" id="WP_232592321.1">
    <property type="nucleotide sequence ID" value="NZ_BSPD01000020.1"/>
</dbReference>
<name>A0AA37T4D5_9GAMM</name>
<evidence type="ECO:0000256" key="3">
    <source>
        <dbReference type="ARBA" id="ARBA00023163"/>
    </source>
</evidence>
<keyword evidence="2 4" id="KW-0238">DNA-binding</keyword>
<accession>A0AA37T4D5</accession>
<dbReference type="SUPFAM" id="SSF46689">
    <property type="entry name" value="Homeodomain-like"/>
    <property type="match status" value="1"/>
</dbReference>
<dbReference type="InterPro" id="IPR050624">
    <property type="entry name" value="HTH-type_Tx_Regulator"/>
</dbReference>
<protein>
    <submittedName>
        <fullName evidence="6">TetR family transcriptional regulator</fullName>
    </submittedName>
</protein>
<dbReference type="Pfam" id="PF13305">
    <property type="entry name" value="TetR_C_33"/>
    <property type="match status" value="1"/>
</dbReference>